<keyword evidence="5 6" id="KW-0472">Membrane</keyword>
<evidence type="ECO:0000256" key="3">
    <source>
        <dbReference type="ARBA" id="ARBA00022692"/>
    </source>
</evidence>
<comment type="similarity">
    <text evidence="2">Belongs to the ZIP transporter (TC 2.A.5) family.</text>
</comment>
<evidence type="ECO:0000313" key="8">
    <source>
        <dbReference type="Proteomes" id="UP000030755"/>
    </source>
</evidence>
<evidence type="ECO:0000313" key="7">
    <source>
        <dbReference type="EMBL" id="EPZ31552.1"/>
    </source>
</evidence>
<dbReference type="OrthoDB" id="200954at2759"/>
<dbReference type="EMBL" id="KE561209">
    <property type="protein sequence ID" value="EPZ31552.1"/>
    <property type="molecule type" value="Genomic_DNA"/>
</dbReference>
<dbReference type="Proteomes" id="UP000030755">
    <property type="component" value="Unassembled WGS sequence"/>
</dbReference>
<evidence type="ECO:0000256" key="6">
    <source>
        <dbReference type="SAM" id="Phobius"/>
    </source>
</evidence>
<dbReference type="GO" id="GO:0071578">
    <property type="term" value="P:zinc ion import across plasma membrane"/>
    <property type="evidence" value="ECO:0007669"/>
    <property type="project" value="TreeGrafter"/>
</dbReference>
<feature type="transmembrane region" description="Helical" evidence="6">
    <location>
        <begin position="224"/>
        <end position="244"/>
    </location>
</feature>
<organism evidence="7 8">
    <name type="scientific">Rozella allomycis (strain CSF55)</name>
    <dbReference type="NCBI Taxonomy" id="988480"/>
    <lineage>
        <taxon>Eukaryota</taxon>
        <taxon>Fungi</taxon>
        <taxon>Fungi incertae sedis</taxon>
        <taxon>Cryptomycota</taxon>
        <taxon>Cryptomycota incertae sedis</taxon>
        <taxon>Rozella</taxon>
    </lineage>
</organism>
<evidence type="ECO:0000256" key="4">
    <source>
        <dbReference type="ARBA" id="ARBA00022989"/>
    </source>
</evidence>
<dbReference type="PANTHER" id="PTHR12191:SF37">
    <property type="entry name" value="ZINC TRANSPORTER FOI"/>
    <property type="match status" value="1"/>
</dbReference>
<evidence type="ECO:0000256" key="1">
    <source>
        <dbReference type="ARBA" id="ARBA00004141"/>
    </source>
</evidence>
<keyword evidence="3 6" id="KW-0812">Transmembrane</keyword>
<dbReference type="HOGENOM" id="CLU_1129614_0_0_1"/>
<proteinExistence type="inferred from homology"/>
<accession>A0A075ANR6</accession>
<keyword evidence="8" id="KW-1185">Reference proteome</keyword>
<dbReference type="Pfam" id="PF02535">
    <property type="entry name" value="Zip"/>
    <property type="match status" value="1"/>
</dbReference>
<dbReference type="GO" id="GO:0140410">
    <property type="term" value="F:monoatomic cation:bicarbonate symporter activity"/>
    <property type="evidence" value="ECO:0007669"/>
    <property type="project" value="TreeGrafter"/>
</dbReference>
<keyword evidence="4 6" id="KW-1133">Transmembrane helix</keyword>
<protein>
    <submittedName>
        <fullName evidence="7">Zinc/iron permease domain-containing protein</fullName>
    </submittedName>
</protein>
<feature type="transmembrane region" description="Helical" evidence="6">
    <location>
        <begin position="141"/>
        <end position="162"/>
    </location>
</feature>
<dbReference type="GO" id="GO:0005886">
    <property type="term" value="C:plasma membrane"/>
    <property type="evidence" value="ECO:0007669"/>
    <property type="project" value="TreeGrafter"/>
</dbReference>
<dbReference type="GO" id="GO:0030003">
    <property type="term" value="P:intracellular monoatomic cation homeostasis"/>
    <property type="evidence" value="ECO:0007669"/>
    <property type="project" value="TreeGrafter"/>
</dbReference>
<dbReference type="InterPro" id="IPR003689">
    <property type="entry name" value="ZIP"/>
</dbReference>
<sequence>MSVGTLLSDSFLHLIKSETAIGALMGIYVFFLLERLLQQFHRGHGHSHVISSLLILADGLHNLMDGLAIGVSFVSSKAVGISSSVAILCHEIPHELSDYTILLSAGLSTFKVFKISLLFCAVSYVGGLVGYYMLVYVNEDWMNQVLAFVGGNFIYIALADLLPELQRLGGKDTANSHFHRHEYHQQSDVEDHSFHSVSETVNADQISTTNLHAGHNLKQKVIPFLVRHAGLWTGFAIMILIKIYEI</sequence>
<dbReference type="STRING" id="988480.A0A075ANR6"/>
<feature type="transmembrane region" description="Helical" evidence="6">
    <location>
        <begin position="20"/>
        <end position="37"/>
    </location>
</feature>
<name>A0A075ANR6_ROZAC</name>
<reference evidence="7 8" key="1">
    <citation type="journal article" date="2013" name="Curr. Biol.">
        <title>Shared signatures of parasitism and phylogenomics unite Cryptomycota and microsporidia.</title>
        <authorList>
            <person name="James T.Y."/>
            <person name="Pelin A."/>
            <person name="Bonen L."/>
            <person name="Ahrendt S."/>
            <person name="Sain D."/>
            <person name="Corradi N."/>
            <person name="Stajich J.E."/>
        </authorList>
    </citation>
    <scope>NUCLEOTIDE SEQUENCE [LARGE SCALE GENOMIC DNA]</scope>
    <source>
        <strain evidence="7 8">CSF55</strain>
    </source>
</reference>
<evidence type="ECO:0000256" key="5">
    <source>
        <dbReference type="ARBA" id="ARBA00023136"/>
    </source>
</evidence>
<gene>
    <name evidence="7" type="ORF">O9G_000028</name>
</gene>
<dbReference type="AlphaFoldDB" id="A0A075ANR6"/>
<feature type="transmembrane region" description="Helical" evidence="6">
    <location>
        <begin position="115"/>
        <end position="135"/>
    </location>
</feature>
<comment type="subcellular location">
    <subcellularLocation>
        <location evidence="1">Membrane</location>
        <topology evidence="1">Multi-pass membrane protein</topology>
    </subcellularLocation>
</comment>
<dbReference type="PANTHER" id="PTHR12191">
    <property type="entry name" value="SOLUTE CARRIER FAMILY 39"/>
    <property type="match status" value="1"/>
</dbReference>
<dbReference type="GO" id="GO:0005385">
    <property type="term" value="F:zinc ion transmembrane transporter activity"/>
    <property type="evidence" value="ECO:0007669"/>
    <property type="project" value="TreeGrafter"/>
</dbReference>
<dbReference type="InterPro" id="IPR050799">
    <property type="entry name" value="ZIP_Transporter"/>
</dbReference>
<evidence type="ECO:0000256" key="2">
    <source>
        <dbReference type="ARBA" id="ARBA00006939"/>
    </source>
</evidence>